<dbReference type="Proteomes" id="UP001415857">
    <property type="component" value="Unassembled WGS sequence"/>
</dbReference>
<evidence type="ECO:0000256" key="1">
    <source>
        <dbReference type="ARBA" id="ARBA00007626"/>
    </source>
</evidence>
<feature type="repeat" description="PPR" evidence="3">
    <location>
        <begin position="207"/>
        <end position="241"/>
    </location>
</feature>
<evidence type="ECO:0000256" key="3">
    <source>
        <dbReference type="PROSITE-ProRule" id="PRU00708"/>
    </source>
</evidence>
<name>A0AAP0WMG7_LIQFO</name>
<evidence type="ECO:0008006" key="6">
    <source>
        <dbReference type="Google" id="ProtNLM"/>
    </source>
</evidence>
<keyword evidence="5" id="KW-1185">Reference proteome</keyword>
<dbReference type="EMBL" id="JBBPBK010000012">
    <property type="protein sequence ID" value="KAK9273789.1"/>
    <property type="molecule type" value="Genomic_DNA"/>
</dbReference>
<reference evidence="4 5" key="1">
    <citation type="journal article" date="2024" name="Plant J.">
        <title>Genome sequences and population genomics reveal climatic adaptation and genomic divergence between two closely related sweetgum species.</title>
        <authorList>
            <person name="Xu W.Q."/>
            <person name="Ren C.Q."/>
            <person name="Zhang X.Y."/>
            <person name="Comes H.P."/>
            <person name="Liu X.H."/>
            <person name="Li Y.G."/>
            <person name="Kettle C.J."/>
            <person name="Jalonen R."/>
            <person name="Gaisberger H."/>
            <person name="Ma Y.Z."/>
            <person name="Qiu Y.X."/>
        </authorList>
    </citation>
    <scope>NUCLEOTIDE SEQUENCE [LARGE SCALE GENOMIC DNA]</scope>
    <source>
        <strain evidence="4">Hangzhou</strain>
    </source>
</reference>
<protein>
    <recommendedName>
        <fullName evidence="6">Pentatricopeptide repeat-containing protein</fullName>
    </recommendedName>
</protein>
<dbReference type="PROSITE" id="PS51375">
    <property type="entry name" value="PPR"/>
    <property type="match status" value="5"/>
</dbReference>
<dbReference type="AlphaFoldDB" id="A0AAP0WMG7"/>
<feature type="repeat" description="PPR" evidence="3">
    <location>
        <begin position="382"/>
        <end position="416"/>
    </location>
</feature>
<organism evidence="4 5">
    <name type="scientific">Liquidambar formosana</name>
    <name type="common">Formosan gum</name>
    <dbReference type="NCBI Taxonomy" id="63359"/>
    <lineage>
        <taxon>Eukaryota</taxon>
        <taxon>Viridiplantae</taxon>
        <taxon>Streptophyta</taxon>
        <taxon>Embryophyta</taxon>
        <taxon>Tracheophyta</taxon>
        <taxon>Spermatophyta</taxon>
        <taxon>Magnoliopsida</taxon>
        <taxon>eudicotyledons</taxon>
        <taxon>Gunneridae</taxon>
        <taxon>Pentapetalae</taxon>
        <taxon>Saxifragales</taxon>
        <taxon>Altingiaceae</taxon>
        <taxon>Liquidambar</taxon>
    </lineage>
</organism>
<dbReference type="GO" id="GO:0003729">
    <property type="term" value="F:mRNA binding"/>
    <property type="evidence" value="ECO:0007669"/>
    <property type="project" value="TreeGrafter"/>
</dbReference>
<keyword evidence="2" id="KW-0677">Repeat</keyword>
<dbReference type="Pfam" id="PF01535">
    <property type="entry name" value="PPR"/>
    <property type="match status" value="2"/>
</dbReference>
<evidence type="ECO:0000313" key="4">
    <source>
        <dbReference type="EMBL" id="KAK9273789.1"/>
    </source>
</evidence>
<feature type="repeat" description="PPR" evidence="3">
    <location>
        <begin position="276"/>
        <end position="310"/>
    </location>
</feature>
<sequence>MLHHLRGCTWFEETPPSSQSCSPFTLPSNTVMLTLKCATKTRAFLSPLLILNKTLISPSSPPPPSSTNPFFLSLAPTADGISNLQASDVALSFKEWFKYRNNALLDRIFEILDSHHEDDSSFPYSNTDLALSQLGLRLSEGFVLEVLKYGKDVLSCLKFFDWVGRQPGFHHTRATFHAIFKILSRAKLMSLMLDFLENYRKQRYAHRVRFYDTLVMGYAVARKPDVALQLFGKMRFQGLDLDGFSYHVLLNALVEESCFDAVEVIAKQISMRGFENEMTHTIMVKGFCKQKQVDEAEAFLRGLLSSGRALSGYVVGILVDAFCKSNKFERAGKLLEEFQESGMVAMEHAYGVWIRDLVQAGKLDGALKFLQGKKSLEGYVPDVFRYNILICRLLRENRLVEVCDLLMEMKEGRISPDKVTMNAALCFFCKAGMVDVALELYNSRAEFGLSLNSMAYNYLINTLMWGWEH</sequence>
<dbReference type="Pfam" id="PF13041">
    <property type="entry name" value="PPR_2"/>
    <property type="match status" value="1"/>
</dbReference>
<comment type="similarity">
    <text evidence="1">Belongs to the PPR family. P subfamily.</text>
</comment>
<feature type="repeat" description="PPR" evidence="3">
    <location>
        <begin position="417"/>
        <end position="451"/>
    </location>
</feature>
<feature type="repeat" description="PPR" evidence="3">
    <location>
        <begin position="311"/>
        <end position="345"/>
    </location>
</feature>
<proteinExistence type="inferred from homology"/>
<evidence type="ECO:0000256" key="2">
    <source>
        <dbReference type="ARBA" id="ARBA00022737"/>
    </source>
</evidence>
<dbReference type="PANTHER" id="PTHR47933">
    <property type="entry name" value="PENTATRICOPEPTIDE REPEAT-CONTAINING PROTEIN 1, MITOCHONDRIAL"/>
    <property type="match status" value="1"/>
</dbReference>
<dbReference type="Pfam" id="PF12854">
    <property type="entry name" value="PPR_1"/>
    <property type="match status" value="1"/>
</dbReference>
<dbReference type="InterPro" id="IPR011990">
    <property type="entry name" value="TPR-like_helical_dom_sf"/>
</dbReference>
<dbReference type="InterPro" id="IPR002885">
    <property type="entry name" value="PPR_rpt"/>
</dbReference>
<accession>A0AAP0WMG7</accession>
<dbReference type="Gene3D" id="1.25.40.10">
    <property type="entry name" value="Tetratricopeptide repeat domain"/>
    <property type="match status" value="3"/>
</dbReference>
<dbReference type="InterPro" id="IPR051240">
    <property type="entry name" value="Mito_RNA-Proc/Resp"/>
</dbReference>
<dbReference type="PANTHER" id="PTHR47933:SF32">
    <property type="entry name" value="OS06G0152500 PROTEIN"/>
    <property type="match status" value="1"/>
</dbReference>
<comment type="caution">
    <text evidence="4">The sequence shown here is derived from an EMBL/GenBank/DDBJ whole genome shotgun (WGS) entry which is preliminary data.</text>
</comment>
<dbReference type="NCBIfam" id="TIGR00756">
    <property type="entry name" value="PPR"/>
    <property type="match status" value="5"/>
</dbReference>
<gene>
    <name evidence="4" type="ORF">L1049_018599</name>
</gene>
<evidence type="ECO:0000313" key="5">
    <source>
        <dbReference type="Proteomes" id="UP001415857"/>
    </source>
</evidence>